<reference evidence="3 4" key="1">
    <citation type="submission" date="2025-04" db="UniProtKB">
        <authorList>
            <consortium name="RefSeq"/>
        </authorList>
    </citation>
    <scope>IDENTIFICATION</scope>
    <source>
        <tissue evidence="3 4">Entire body</tissue>
    </source>
</reference>
<dbReference type="AlphaFoldDB" id="A0A7F5QX89"/>
<feature type="region of interest" description="Disordered" evidence="1">
    <location>
        <begin position="114"/>
        <end position="133"/>
    </location>
</feature>
<evidence type="ECO:0000313" key="5">
    <source>
        <dbReference type="RefSeq" id="XP_025829783.1"/>
    </source>
</evidence>
<dbReference type="GeneID" id="108738151"/>
<evidence type="ECO:0000256" key="1">
    <source>
        <dbReference type="SAM" id="MobiDB-lite"/>
    </source>
</evidence>
<evidence type="ECO:0000313" key="4">
    <source>
        <dbReference type="RefSeq" id="XP_025829778.1"/>
    </source>
</evidence>
<organism evidence="2 6">
    <name type="scientific">Agrilus planipennis</name>
    <name type="common">Emerald ash borer</name>
    <name type="synonym">Agrilus marcopoli</name>
    <dbReference type="NCBI Taxonomy" id="224129"/>
    <lineage>
        <taxon>Eukaryota</taxon>
        <taxon>Metazoa</taxon>
        <taxon>Ecdysozoa</taxon>
        <taxon>Arthropoda</taxon>
        <taxon>Hexapoda</taxon>
        <taxon>Insecta</taxon>
        <taxon>Pterygota</taxon>
        <taxon>Neoptera</taxon>
        <taxon>Endopterygota</taxon>
        <taxon>Coleoptera</taxon>
        <taxon>Polyphaga</taxon>
        <taxon>Elateriformia</taxon>
        <taxon>Buprestoidea</taxon>
        <taxon>Buprestidae</taxon>
        <taxon>Agrilinae</taxon>
        <taxon>Agrilus</taxon>
    </lineage>
</organism>
<evidence type="ECO:0000313" key="11">
    <source>
        <dbReference type="RefSeq" id="XP_025829802.1"/>
    </source>
</evidence>
<name>A0A7F5QX89_AGRPL</name>
<dbReference type="RefSeq" id="XP_025829790.1">
    <property type="nucleotide sequence ID" value="XM_025974005.1"/>
</dbReference>
<feature type="compositionally biased region" description="Basic residues" evidence="1">
    <location>
        <begin position="10"/>
        <end position="20"/>
    </location>
</feature>
<evidence type="ECO:0000313" key="7">
    <source>
        <dbReference type="RefSeq" id="XP_025829787.1"/>
    </source>
</evidence>
<protein>
    <submittedName>
        <fullName evidence="3 4">Uncharacterized protein LOC108738151 isoform X2</fullName>
    </submittedName>
</protein>
<sequence>MPNQINNVRIFKKIKGRRKKSESPVLCPRDQSNPNYLWRWRKKLRRKEKDPGQQFPAQTISVKSDPIHSNPTRSNPSYFWRRTKEKERHDRSHGKGLRPGSSRESGVMGCGRDAMWESRSGEMAAWGGRGVHP</sequence>
<dbReference type="RefSeq" id="XP_025829783.1">
    <property type="nucleotide sequence ID" value="XM_025973998.1"/>
</dbReference>
<dbReference type="RefSeq" id="XP_025829787.1">
    <property type="nucleotide sequence ID" value="XM_025974002.1"/>
</dbReference>
<evidence type="ECO:0000313" key="9">
    <source>
        <dbReference type="RefSeq" id="XP_025829797.1"/>
    </source>
</evidence>
<evidence type="ECO:0000313" key="2">
    <source>
        <dbReference type="Proteomes" id="UP000192223"/>
    </source>
</evidence>
<feature type="region of interest" description="Disordered" evidence="1">
    <location>
        <begin position="1"/>
        <end position="33"/>
    </location>
</feature>
<evidence type="ECO:0000313" key="8">
    <source>
        <dbReference type="RefSeq" id="XP_025829790.1"/>
    </source>
</evidence>
<dbReference type="RefSeq" id="XP_025829785.1">
    <property type="nucleotide sequence ID" value="XM_025974000.1"/>
</dbReference>
<evidence type="ECO:0000313" key="6">
    <source>
        <dbReference type="RefSeq" id="XP_025829785.1"/>
    </source>
</evidence>
<proteinExistence type="predicted"/>
<dbReference type="RefSeq" id="XP_025829774.1">
    <property type="nucleotide sequence ID" value="XM_025973989.1"/>
</dbReference>
<evidence type="ECO:0000313" key="10">
    <source>
        <dbReference type="RefSeq" id="XP_025829800.1"/>
    </source>
</evidence>
<evidence type="ECO:0000313" key="3">
    <source>
        <dbReference type="RefSeq" id="XP_025829774.1"/>
    </source>
</evidence>
<feature type="compositionally biased region" description="Polar residues" evidence="1">
    <location>
        <begin position="55"/>
        <end position="77"/>
    </location>
</feature>
<keyword evidence="2" id="KW-1185">Reference proteome</keyword>
<dbReference type="RefSeq" id="XP_025829802.1">
    <property type="nucleotide sequence ID" value="XM_025974017.1"/>
</dbReference>
<dbReference type="RefSeq" id="XP_025829800.1">
    <property type="nucleotide sequence ID" value="XM_025974015.1"/>
</dbReference>
<feature type="region of interest" description="Disordered" evidence="1">
    <location>
        <begin position="45"/>
        <end position="109"/>
    </location>
</feature>
<dbReference type="RefSeq" id="XP_025829778.1">
    <property type="nucleotide sequence ID" value="XM_025973993.1"/>
</dbReference>
<accession>A0A7F5QX89</accession>
<gene>
    <name evidence="3 4 5 6 7 8 9 10 11 12" type="primary">LOC108738151</name>
</gene>
<dbReference type="RefSeq" id="XP_025829797.1">
    <property type="nucleotide sequence ID" value="XM_025974012.1"/>
</dbReference>
<dbReference type="Proteomes" id="UP000192223">
    <property type="component" value="Unplaced"/>
</dbReference>
<dbReference type="RefSeq" id="XP_025829804.1">
    <property type="nucleotide sequence ID" value="XM_025974019.1"/>
</dbReference>
<evidence type="ECO:0000313" key="12">
    <source>
        <dbReference type="RefSeq" id="XP_025829804.1"/>
    </source>
</evidence>